<comment type="caution">
    <text evidence="2">The sequence shown here is derived from an EMBL/GenBank/DDBJ whole genome shotgun (WGS) entry which is preliminary data.</text>
</comment>
<evidence type="ECO:0000313" key="3">
    <source>
        <dbReference type="Proteomes" id="UP000061348"/>
    </source>
</evidence>
<dbReference type="EMBL" id="LCYA01000281">
    <property type="protein sequence ID" value="KWV73887.1"/>
    <property type="molecule type" value="Genomic_DNA"/>
</dbReference>
<gene>
    <name evidence="2" type="ORF">PFLmoz3_06155</name>
</gene>
<dbReference type="Proteomes" id="UP000061348">
    <property type="component" value="Unassembled WGS sequence"/>
</dbReference>
<feature type="compositionally biased region" description="Polar residues" evidence="1">
    <location>
        <begin position="1"/>
        <end position="12"/>
    </location>
</feature>
<reference evidence="2 3" key="1">
    <citation type="submission" date="2015-05" db="EMBL/GenBank/DDBJ databases">
        <title>A genomic and transcriptomic approach to investigate the blue pigment phenotype in Pseudomonas fluorescens.</title>
        <authorList>
            <person name="Andreani N.A."/>
            <person name="Cardazzo B."/>
        </authorList>
    </citation>
    <scope>NUCLEOTIDE SEQUENCE [LARGE SCALE GENOMIC DNA]</scope>
    <source>
        <strain evidence="2 3">Ps_22</strain>
    </source>
</reference>
<protein>
    <submittedName>
        <fullName evidence="2">Uncharacterized protein</fullName>
    </submittedName>
</protein>
<feature type="region of interest" description="Disordered" evidence="1">
    <location>
        <begin position="1"/>
        <end position="121"/>
    </location>
</feature>
<name>A0A120FYZ6_PSEFL</name>
<evidence type="ECO:0000313" key="2">
    <source>
        <dbReference type="EMBL" id="KWV73887.1"/>
    </source>
</evidence>
<feature type="compositionally biased region" description="Polar residues" evidence="1">
    <location>
        <begin position="87"/>
        <end position="106"/>
    </location>
</feature>
<sequence length="140" mass="14409">MPNASPMISSDTVKPIPDSAAPPNTLPTPTPSGSRPRPRRTATSVMSPMPTSLPSTSPAMTPHVTGEPKASASSPPRTSTPAFAKANTGTISSAVGSRRNSCNRSFTEIPRDSPQSTARADAALGDCQKSRNSCFAATTL</sequence>
<evidence type="ECO:0000256" key="1">
    <source>
        <dbReference type="SAM" id="MobiDB-lite"/>
    </source>
</evidence>
<accession>A0A120FYZ6</accession>
<organism evidence="2 3">
    <name type="scientific">Pseudomonas fluorescens</name>
    <dbReference type="NCBI Taxonomy" id="294"/>
    <lineage>
        <taxon>Bacteria</taxon>
        <taxon>Pseudomonadati</taxon>
        <taxon>Pseudomonadota</taxon>
        <taxon>Gammaproteobacteria</taxon>
        <taxon>Pseudomonadales</taxon>
        <taxon>Pseudomonadaceae</taxon>
        <taxon>Pseudomonas</taxon>
    </lineage>
</organism>
<feature type="compositionally biased region" description="Low complexity" evidence="1">
    <location>
        <begin position="31"/>
        <end position="84"/>
    </location>
</feature>
<proteinExistence type="predicted"/>
<dbReference type="AlphaFoldDB" id="A0A120FYZ6"/>